<keyword evidence="2" id="KW-1185">Reference proteome</keyword>
<evidence type="ECO:0000313" key="1">
    <source>
        <dbReference type="EMBL" id="SKC03370.1"/>
    </source>
</evidence>
<sequence>MEKTRLRWLWTLVLVLLFCGAGREVYGQRVYGSYFNSGGVKGSGGNAGLGGSRGADGSFQFQDVANIGDSDYSNSSNIEAISGQPGTGALGLLAGEGGSTSAWIELSFSKSTIASQLIYINAIIYDQFRSNKVSVQAYNYFNSTYTSVGTAQQFNDLPKTSNGEVIFSVNGSFNRLRIIIETDKGSSLLGLLGGASYLRMRLYYAYFLDSECHAAINTSFGASGLTIDLIGEGAKVVNPYNAIDDDLNTHSKLLLGSGVTIGLGSFVYQDVLFKPSSLQGNGVRLYLRSPQSVVNLNLFSGVKITVYNGASMVFEKTLDQILGLDLLGLLGGQQLVPVDIYGVNSSFDKVRISLGNFLNIGVLSGGMEFNMIQMLPPLPEVNSSTANACKGDLLALEVKNPNSSLVYKWYLNGNNIGTGNQLQYSTNSLITNGSPYEFVVRSIAPNCISQESGGSIIRVMVYDKPGKAQLTISDVIN</sequence>
<name>A0A1T5G4K6_9SPHI</name>
<protein>
    <submittedName>
        <fullName evidence="1">Uncharacterized protein</fullName>
    </submittedName>
</protein>
<dbReference type="AlphaFoldDB" id="A0A1T5G4K6"/>
<dbReference type="RefSeq" id="WP_079645415.1">
    <property type="nucleotide sequence ID" value="NZ_FUZF01000021.1"/>
</dbReference>
<gene>
    <name evidence="1" type="ORF">SAMN05660841_03762</name>
</gene>
<accession>A0A1T5G4K6</accession>
<reference evidence="2" key="1">
    <citation type="submission" date="2017-02" db="EMBL/GenBank/DDBJ databases">
        <authorList>
            <person name="Varghese N."/>
            <person name="Submissions S."/>
        </authorList>
    </citation>
    <scope>NUCLEOTIDE SEQUENCE [LARGE SCALE GENOMIC DNA]</scope>
    <source>
        <strain evidence="2">DSM 24091</strain>
    </source>
</reference>
<dbReference type="Proteomes" id="UP000190150">
    <property type="component" value="Unassembled WGS sequence"/>
</dbReference>
<proteinExistence type="predicted"/>
<dbReference type="STRING" id="1513896.SAMN05660841_03762"/>
<evidence type="ECO:0000313" key="2">
    <source>
        <dbReference type="Proteomes" id="UP000190150"/>
    </source>
</evidence>
<dbReference type="OrthoDB" id="1236981at2"/>
<dbReference type="EMBL" id="FUZF01000021">
    <property type="protein sequence ID" value="SKC03370.1"/>
    <property type="molecule type" value="Genomic_DNA"/>
</dbReference>
<organism evidence="1 2">
    <name type="scientific">Sphingobacterium nematocida</name>
    <dbReference type="NCBI Taxonomy" id="1513896"/>
    <lineage>
        <taxon>Bacteria</taxon>
        <taxon>Pseudomonadati</taxon>
        <taxon>Bacteroidota</taxon>
        <taxon>Sphingobacteriia</taxon>
        <taxon>Sphingobacteriales</taxon>
        <taxon>Sphingobacteriaceae</taxon>
        <taxon>Sphingobacterium</taxon>
    </lineage>
</organism>